<dbReference type="SUPFAM" id="SSF57716">
    <property type="entry name" value="Glucocorticoid receptor-like (DNA-binding domain)"/>
    <property type="match status" value="1"/>
</dbReference>
<proteinExistence type="inferred from homology"/>
<dbReference type="Proteomes" id="UP001180020">
    <property type="component" value="Unassembled WGS sequence"/>
</dbReference>
<dbReference type="InterPro" id="IPR010399">
    <property type="entry name" value="Tify_dom"/>
</dbReference>
<evidence type="ECO:0000256" key="10">
    <source>
        <dbReference type="ARBA" id="ARBA00023163"/>
    </source>
</evidence>
<keyword evidence="9" id="KW-0010">Activator</keyword>
<dbReference type="CDD" id="cd00202">
    <property type="entry name" value="ZnF_GATA"/>
    <property type="match status" value="1"/>
</dbReference>
<accession>A0AAV9EW51</accession>
<dbReference type="InterPro" id="IPR010402">
    <property type="entry name" value="CCT_domain"/>
</dbReference>
<dbReference type="PANTHER" id="PTHR46125">
    <property type="entry name" value="GATA TRANSCRIPTION FACTOR 28"/>
    <property type="match status" value="1"/>
</dbReference>
<evidence type="ECO:0000256" key="8">
    <source>
        <dbReference type="ARBA" id="ARBA00023125"/>
    </source>
</evidence>
<organism evidence="16 17">
    <name type="scientific">Acorus calamus</name>
    <name type="common">Sweet flag</name>
    <dbReference type="NCBI Taxonomy" id="4465"/>
    <lineage>
        <taxon>Eukaryota</taxon>
        <taxon>Viridiplantae</taxon>
        <taxon>Streptophyta</taxon>
        <taxon>Embryophyta</taxon>
        <taxon>Tracheophyta</taxon>
        <taxon>Spermatophyta</taxon>
        <taxon>Magnoliopsida</taxon>
        <taxon>Liliopsida</taxon>
        <taxon>Acoraceae</taxon>
        <taxon>Acorus</taxon>
    </lineage>
</organism>
<dbReference type="PROSITE" id="PS00344">
    <property type="entry name" value="GATA_ZN_FINGER_1"/>
    <property type="match status" value="1"/>
</dbReference>
<reference evidence="16" key="2">
    <citation type="submission" date="2023-06" db="EMBL/GenBank/DDBJ databases">
        <authorList>
            <person name="Ma L."/>
            <person name="Liu K.-W."/>
            <person name="Li Z."/>
            <person name="Hsiao Y.-Y."/>
            <person name="Qi Y."/>
            <person name="Fu T."/>
            <person name="Tang G."/>
            <person name="Zhang D."/>
            <person name="Sun W.-H."/>
            <person name="Liu D.-K."/>
            <person name="Li Y."/>
            <person name="Chen G.-Z."/>
            <person name="Liu X.-D."/>
            <person name="Liao X.-Y."/>
            <person name="Jiang Y.-T."/>
            <person name="Yu X."/>
            <person name="Hao Y."/>
            <person name="Huang J."/>
            <person name="Zhao X.-W."/>
            <person name="Ke S."/>
            <person name="Chen Y.-Y."/>
            <person name="Wu W.-L."/>
            <person name="Hsu J.-L."/>
            <person name="Lin Y.-F."/>
            <person name="Huang M.-D."/>
            <person name="Li C.-Y."/>
            <person name="Huang L."/>
            <person name="Wang Z.-W."/>
            <person name="Zhao X."/>
            <person name="Zhong W.-Y."/>
            <person name="Peng D.-H."/>
            <person name="Ahmad S."/>
            <person name="Lan S."/>
            <person name="Zhang J.-S."/>
            <person name="Tsai W.-C."/>
            <person name="Van De Peer Y."/>
            <person name="Liu Z.-J."/>
        </authorList>
    </citation>
    <scope>NUCLEOTIDE SEQUENCE</scope>
    <source>
        <strain evidence="16">CP</strain>
        <tissue evidence="16">Leaves</tissue>
    </source>
</reference>
<evidence type="ECO:0000256" key="12">
    <source>
        <dbReference type="PROSITE-ProRule" id="PRU00357"/>
    </source>
</evidence>
<keyword evidence="11 12" id="KW-0539">Nucleus</keyword>
<feature type="compositionally biased region" description="Basic and acidic residues" evidence="13">
    <location>
        <begin position="313"/>
        <end position="327"/>
    </location>
</feature>
<evidence type="ECO:0000256" key="5">
    <source>
        <dbReference type="ARBA" id="ARBA00022771"/>
    </source>
</evidence>
<keyword evidence="7" id="KW-0805">Transcription regulation</keyword>
<feature type="compositionally biased region" description="Polar residues" evidence="13">
    <location>
        <begin position="191"/>
        <end position="203"/>
    </location>
</feature>
<evidence type="ECO:0000256" key="11">
    <source>
        <dbReference type="ARBA" id="ARBA00023242"/>
    </source>
</evidence>
<evidence type="ECO:0000256" key="13">
    <source>
        <dbReference type="SAM" id="MobiDB-lite"/>
    </source>
</evidence>
<dbReference type="PROSITE" id="PS51320">
    <property type="entry name" value="TIFY"/>
    <property type="match status" value="1"/>
</dbReference>
<dbReference type="GO" id="GO:0008270">
    <property type="term" value="F:zinc ion binding"/>
    <property type="evidence" value="ECO:0007669"/>
    <property type="project" value="UniProtKB-KW"/>
</dbReference>
<dbReference type="Gene3D" id="3.30.50.10">
    <property type="entry name" value="Erythroid Transcription Factor GATA-1, subunit A"/>
    <property type="match status" value="1"/>
</dbReference>
<keyword evidence="6" id="KW-0862">Zinc</keyword>
<dbReference type="InterPro" id="IPR013088">
    <property type="entry name" value="Znf_NHR/GATA"/>
</dbReference>
<feature type="compositionally biased region" description="Acidic residues" evidence="13">
    <location>
        <begin position="23"/>
        <end position="33"/>
    </location>
</feature>
<dbReference type="GO" id="GO:0005634">
    <property type="term" value="C:nucleus"/>
    <property type="evidence" value="ECO:0007669"/>
    <property type="project" value="UniProtKB-SubCell"/>
</dbReference>
<evidence type="ECO:0000256" key="6">
    <source>
        <dbReference type="ARBA" id="ARBA00022833"/>
    </source>
</evidence>
<sequence length="327" mass="35232">MYGEDEHMSDERGKHVQGRADDGDGGDVFEDSDGGGGGSGGGEKMEAIVEVIPPSSEVVENFADSEAAAAPLLNMNSNQLTLLYQGEVYVFDSVTPEKVQAVLLLLGGCEVPSSMTALAIPHQDPRGLDDILRRTNMPAKRVASLLRFREKRKERCFDKKIRYAVRKEVALRMQRRKGQFAGKANPDQGALATSSSDPTQGSIQEDAAREIKCQNCGVGEKSTPAMRRGPNGPRSLCNACGLMWANKGTLRSPMKASKMSVLPPPILSEQNEVNDSDSKALVLTSTDHVPLNNPDSIMTAEINGGGSSVGCNEWDKERTKHEDGDVS</sequence>
<dbReference type="PROSITE" id="PS51017">
    <property type="entry name" value="CCT"/>
    <property type="match status" value="1"/>
</dbReference>
<dbReference type="SMART" id="SM00979">
    <property type="entry name" value="TIFY"/>
    <property type="match status" value="1"/>
</dbReference>
<dbReference type="Pfam" id="PF06200">
    <property type="entry name" value="tify"/>
    <property type="match status" value="1"/>
</dbReference>
<evidence type="ECO:0000259" key="14">
    <source>
        <dbReference type="PROSITE" id="PS51017"/>
    </source>
</evidence>
<evidence type="ECO:0000256" key="4">
    <source>
        <dbReference type="ARBA" id="ARBA00022723"/>
    </source>
</evidence>
<evidence type="ECO:0000256" key="7">
    <source>
        <dbReference type="ARBA" id="ARBA00023015"/>
    </source>
</evidence>
<feature type="region of interest" description="Disordered" evidence="13">
    <location>
        <begin position="300"/>
        <end position="327"/>
    </location>
</feature>
<dbReference type="InterPro" id="IPR045280">
    <property type="entry name" value="TIFY-like"/>
</dbReference>
<feature type="region of interest" description="Disordered" evidence="13">
    <location>
        <begin position="1"/>
        <end position="43"/>
    </location>
</feature>
<comment type="similarity">
    <text evidence="3">Belongs to the type IV zinc-finger family. Class C subfamily.</text>
</comment>
<keyword evidence="8" id="KW-0238">DNA-binding</keyword>
<evidence type="ECO:0000256" key="2">
    <source>
        <dbReference type="ARBA" id="ARBA00004123"/>
    </source>
</evidence>
<protein>
    <submittedName>
        <fullName evidence="16">GATA transcription factor 24</fullName>
    </submittedName>
</protein>
<name>A0AAV9EW51_ACOCL</name>
<keyword evidence="4" id="KW-0479">Metal-binding</keyword>
<keyword evidence="5" id="KW-0863">Zinc-finger</keyword>
<reference evidence="16" key="1">
    <citation type="journal article" date="2023" name="Nat. Commun.">
        <title>Diploid and tetraploid genomes of Acorus and the evolution of monocots.</title>
        <authorList>
            <person name="Ma L."/>
            <person name="Liu K.W."/>
            <person name="Li Z."/>
            <person name="Hsiao Y.Y."/>
            <person name="Qi Y."/>
            <person name="Fu T."/>
            <person name="Tang G.D."/>
            <person name="Zhang D."/>
            <person name="Sun W.H."/>
            <person name="Liu D.K."/>
            <person name="Li Y."/>
            <person name="Chen G.Z."/>
            <person name="Liu X.D."/>
            <person name="Liao X.Y."/>
            <person name="Jiang Y.T."/>
            <person name="Yu X."/>
            <person name="Hao Y."/>
            <person name="Huang J."/>
            <person name="Zhao X.W."/>
            <person name="Ke S."/>
            <person name="Chen Y.Y."/>
            <person name="Wu W.L."/>
            <person name="Hsu J.L."/>
            <person name="Lin Y.F."/>
            <person name="Huang M.D."/>
            <person name="Li C.Y."/>
            <person name="Huang L."/>
            <person name="Wang Z.W."/>
            <person name="Zhao X."/>
            <person name="Zhong W.Y."/>
            <person name="Peng D.H."/>
            <person name="Ahmad S."/>
            <person name="Lan S."/>
            <person name="Zhang J.S."/>
            <person name="Tsai W.C."/>
            <person name="Van de Peer Y."/>
            <person name="Liu Z.J."/>
        </authorList>
    </citation>
    <scope>NUCLEOTIDE SEQUENCE</scope>
    <source>
        <strain evidence="16">CP</strain>
    </source>
</reference>
<dbReference type="PANTHER" id="PTHR46125:SF24">
    <property type="entry name" value="GATA TRANSCRIPTION FACTOR 18"/>
    <property type="match status" value="1"/>
</dbReference>
<comment type="caution">
    <text evidence="16">The sequence shown here is derived from an EMBL/GenBank/DDBJ whole genome shotgun (WGS) entry which is preliminary data.</text>
</comment>
<evidence type="ECO:0000259" key="15">
    <source>
        <dbReference type="PROSITE" id="PS51320"/>
    </source>
</evidence>
<dbReference type="GO" id="GO:0043565">
    <property type="term" value="F:sequence-specific DNA binding"/>
    <property type="evidence" value="ECO:0007669"/>
    <property type="project" value="InterPro"/>
</dbReference>
<comment type="function">
    <text evidence="1">Transcriptional activator that specifically binds 5'-GATA-3' or 5'-GAT-3' motifs within gene promoters.</text>
</comment>
<evidence type="ECO:0000313" key="17">
    <source>
        <dbReference type="Proteomes" id="UP001180020"/>
    </source>
</evidence>
<keyword evidence="10" id="KW-0804">Transcription</keyword>
<dbReference type="Pfam" id="PF06203">
    <property type="entry name" value="CCT"/>
    <property type="match status" value="1"/>
</dbReference>
<evidence type="ECO:0000256" key="9">
    <source>
        <dbReference type="ARBA" id="ARBA00023159"/>
    </source>
</evidence>
<dbReference type="AlphaFoldDB" id="A0AAV9EW51"/>
<feature type="compositionally biased region" description="Basic and acidic residues" evidence="13">
    <location>
        <begin position="1"/>
        <end position="22"/>
    </location>
</feature>
<dbReference type="Pfam" id="PF00320">
    <property type="entry name" value="GATA"/>
    <property type="match status" value="1"/>
</dbReference>
<feature type="domain" description="Tify" evidence="15">
    <location>
        <begin position="73"/>
        <end position="108"/>
    </location>
</feature>
<dbReference type="InterPro" id="IPR000679">
    <property type="entry name" value="Znf_GATA"/>
</dbReference>
<evidence type="ECO:0000256" key="1">
    <source>
        <dbReference type="ARBA" id="ARBA00002206"/>
    </source>
</evidence>
<dbReference type="EMBL" id="JAUJYO010000005">
    <property type="protein sequence ID" value="KAK1316965.1"/>
    <property type="molecule type" value="Genomic_DNA"/>
</dbReference>
<keyword evidence="17" id="KW-1185">Reference proteome</keyword>
<dbReference type="GO" id="GO:0006355">
    <property type="term" value="P:regulation of DNA-templated transcription"/>
    <property type="evidence" value="ECO:0007669"/>
    <property type="project" value="InterPro"/>
</dbReference>
<dbReference type="SMART" id="SM00401">
    <property type="entry name" value="ZnF_GATA"/>
    <property type="match status" value="1"/>
</dbReference>
<feature type="region of interest" description="Disordered" evidence="13">
    <location>
        <begin position="177"/>
        <end position="204"/>
    </location>
</feature>
<feature type="domain" description="CCT" evidence="14">
    <location>
        <begin position="141"/>
        <end position="183"/>
    </location>
</feature>
<gene>
    <name evidence="16" type="primary">GATA24</name>
    <name evidence="16" type="ORF">QJS10_CPA05g01468</name>
</gene>
<evidence type="ECO:0000256" key="3">
    <source>
        <dbReference type="ARBA" id="ARBA00007722"/>
    </source>
</evidence>
<comment type="subcellular location">
    <subcellularLocation>
        <location evidence="2 12">Nucleus</location>
    </subcellularLocation>
</comment>
<evidence type="ECO:0000313" key="16">
    <source>
        <dbReference type="EMBL" id="KAK1316965.1"/>
    </source>
</evidence>